<proteinExistence type="predicted"/>
<protein>
    <submittedName>
        <fullName evidence="1">Uncharacterized protein</fullName>
    </submittedName>
</protein>
<keyword evidence="2" id="KW-1185">Reference proteome</keyword>
<gene>
    <name evidence="1" type="ORF">AAF712_006797</name>
</gene>
<name>A0ABR2ZYP0_9AGAR</name>
<reference evidence="1 2" key="1">
    <citation type="submission" date="2024-05" db="EMBL/GenBank/DDBJ databases">
        <title>A draft genome resource for the thread blight pathogen Marasmius tenuissimus strain MS-2.</title>
        <authorList>
            <person name="Yulfo-Soto G.E."/>
            <person name="Baruah I.K."/>
            <person name="Amoako-Attah I."/>
            <person name="Bukari Y."/>
            <person name="Meinhardt L.W."/>
            <person name="Bailey B.A."/>
            <person name="Cohen S.P."/>
        </authorList>
    </citation>
    <scope>NUCLEOTIDE SEQUENCE [LARGE SCALE GENOMIC DNA]</scope>
    <source>
        <strain evidence="1 2">MS-2</strain>
    </source>
</reference>
<evidence type="ECO:0000313" key="2">
    <source>
        <dbReference type="Proteomes" id="UP001437256"/>
    </source>
</evidence>
<dbReference type="EMBL" id="JBBXMP010000038">
    <property type="protein sequence ID" value="KAL0066172.1"/>
    <property type="molecule type" value="Genomic_DNA"/>
</dbReference>
<accession>A0ABR2ZYP0</accession>
<comment type="caution">
    <text evidence="1">The sequence shown here is derived from an EMBL/GenBank/DDBJ whole genome shotgun (WGS) entry which is preliminary data.</text>
</comment>
<organism evidence="1 2">
    <name type="scientific">Marasmius tenuissimus</name>
    <dbReference type="NCBI Taxonomy" id="585030"/>
    <lineage>
        <taxon>Eukaryota</taxon>
        <taxon>Fungi</taxon>
        <taxon>Dikarya</taxon>
        <taxon>Basidiomycota</taxon>
        <taxon>Agaricomycotina</taxon>
        <taxon>Agaricomycetes</taxon>
        <taxon>Agaricomycetidae</taxon>
        <taxon>Agaricales</taxon>
        <taxon>Marasmiineae</taxon>
        <taxon>Marasmiaceae</taxon>
        <taxon>Marasmius</taxon>
    </lineage>
</organism>
<evidence type="ECO:0000313" key="1">
    <source>
        <dbReference type="EMBL" id="KAL0066172.1"/>
    </source>
</evidence>
<dbReference type="Proteomes" id="UP001437256">
    <property type="component" value="Unassembled WGS sequence"/>
</dbReference>
<sequence>MALSLHNPPGFVDDLTDEHKKEWSSIIDGFMATPNVNPTSTPLFYNAVLETEQGAQVPAPVTWIGFPKQVKLRFPNDEERWDFADKNRSAQDEYLEWSVKRNSAGKITRIVFCNEGPEYFDFLAQKQPDTLVNLYQKMNPGFDIQSNDLFDSSGNYNPKNKWNNSTNTGAIMHLIQVNNTLGAEVDLGARATVVRKRGDGTLITDSDELINCSGYGNPNRNSDPHIGITVNNAVRDGGLKLTINDPVGLYIQSVNWGVVDPPAGHEDDDPQTFWKWTRGSKDRYMRGEFEVPPGKGYVVGDLLVSGKPLKYGAQMADLITIALHARVAKSTKPVVPRFCGDNPQPSHSANAADLTAPHAYSQLLKKVPSMAKHALKRGD</sequence>